<dbReference type="Gene3D" id="2.160.20.10">
    <property type="entry name" value="Single-stranded right-handed beta-helix, Pectin lyase-like"/>
    <property type="match status" value="1"/>
</dbReference>
<gene>
    <name evidence="2" type="ORF">GGR06_002967</name>
</gene>
<dbReference type="SUPFAM" id="SSF49265">
    <property type="entry name" value="Fibronectin type III"/>
    <property type="match status" value="1"/>
</dbReference>
<dbReference type="RefSeq" id="WP_044162265.1">
    <property type="nucleotide sequence ID" value="NZ_JACIER010000012.1"/>
</dbReference>
<proteinExistence type="predicted"/>
<dbReference type="Proteomes" id="UP000560658">
    <property type="component" value="Unassembled WGS sequence"/>
</dbReference>
<comment type="caution">
    <text evidence="2">The sequence shown here is derived from an EMBL/GenBank/DDBJ whole genome shotgun (WGS) entry which is preliminary data.</text>
</comment>
<evidence type="ECO:0000313" key="3">
    <source>
        <dbReference type="Proteomes" id="UP000560658"/>
    </source>
</evidence>
<keyword evidence="3" id="KW-1185">Reference proteome</keyword>
<name>A0A840CYH7_9BACE</name>
<organism evidence="2 3">
    <name type="scientific">Bacteroides reticulotermitis</name>
    <dbReference type="NCBI Taxonomy" id="1133319"/>
    <lineage>
        <taxon>Bacteria</taxon>
        <taxon>Pseudomonadati</taxon>
        <taxon>Bacteroidota</taxon>
        <taxon>Bacteroidia</taxon>
        <taxon>Bacteroidales</taxon>
        <taxon>Bacteroidaceae</taxon>
        <taxon>Bacteroides</taxon>
    </lineage>
</organism>
<dbReference type="InterPro" id="IPR036116">
    <property type="entry name" value="FN3_sf"/>
</dbReference>
<dbReference type="PROSITE" id="PS50853">
    <property type="entry name" value="FN3"/>
    <property type="match status" value="1"/>
</dbReference>
<dbReference type="Pfam" id="PF17161">
    <property type="entry name" value="DUF5123"/>
    <property type="match status" value="1"/>
</dbReference>
<protein>
    <recommendedName>
        <fullName evidence="1">Fibronectin type-III domain-containing protein</fullName>
    </recommendedName>
</protein>
<dbReference type="InterPro" id="IPR013783">
    <property type="entry name" value="Ig-like_fold"/>
</dbReference>
<feature type="domain" description="Fibronectin type-III" evidence="1">
    <location>
        <begin position="40"/>
        <end position="131"/>
    </location>
</feature>
<dbReference type="InterPro" id="IPR033427">
    <property type="entry name" value="DUF5123"/>
</dbReference>
<sequence length="516" mass="56084">MKKYIIAAFAFVTMLSGSITFTSCEDIDDVKELNLDRLLSPTNLVARVRNKVDIELTWDAMDKAQSYVIEVFKEDPDFAGTPVATFESEKGSYTVYGLEGETSYSIRVKSVAEGIADSKWVSATRSTDAEQILYAVVDEDIEATQVTLRWPAGQVATKIELTPGEISYTVTAGDIASGSATITGLADETKYTAMLKNGNKTRGTATFETLLNLEGAIPVKPDDNLSAMLAEAKDGDVFALLAGTHIAGKLSIQKNISIKAAKPADKPVLSALISLEAGVSFELKDLILDGYEAIDVAKNADQAIQFNTAGVSYGNIAINGCTIRNYEKGLLYLNVTALAESITISNCTIYDIVCTGGDFFDCREGTAKVVNFTNNTVYNCANTARDFFRIDDKSANLSAAPVLLVDHNTFNNVSNNSGKRLLYVRWKGNDITFTNNILANTNAYYTNQSSTNMATMSKNNYFNAPNFTGSTVNNAQNDVSGKYTTLDPGFKDLENGDFTLSNEDLIYEKIGAPKWY</sequence>
<dbReference type="AlphaFoldDB" id="A0A840CYH7"/>
<evidence type="ECO:0000259" key="1">
    <source>
        <dbReference type="PROSITE" id="PS50853"/>
    </source>
</evidence>
<dbReference type="CDD" id="cd00063">
    <property type="entry name" value="FN3"/>
    <property type="match status" value="1"/>
</dbReference>
<dbReference type="InterPro" id="IPR003961">
    <property type="entry name" value="FN3_dom"/>
</dbReference>
<evidence type="ECO:0000313" key="2">
    <source>
        <dbReference type="EMBL" id="MBB4045157.1"/>
    </source>
</evidence>
<dbReference type="Pfam" id="PF16318">
    <property type="entry name" value="DUF4957"/>
    <property type="match status" value="1"/>
</dbReference>
<dbReference type="InterPro" id="IPR032530">
    <property type="entry name" value="DUF4957"/>
</dbReference>
<accession>A0A840CYH7</accession>
<dbReference type="InterPro" id="IPR012334">
    <property type="entry name" value="Pectin_lyas_fold"/>
</dbReference>
<dbReference type="SUPFAM" id="SSF51126">
    <property type="entry name" value="Pectin lyase-like"/>
    <property type="match status" value="1"/>
</dbReference>
<dbReference type="EMBL" id="JACIER010000012">
    <property type="protein sequence ID" value="MBB4045157.1"/>
    <property type="molecule type" value="Genomic_DNA"/>
</dbReference>
<dbReference type="InterPro" id="IPR011050">
    <property type="entry name" value="Pectin_lyase_fold/virulence"/>
</dbReference>
<dbReference type="Gene3D" id="2.60.40.10">
    <property type="entry name" value="Immunoglobulins"/>
    <property type="match status" value="1"/>
</dbReference>
<dbReference type="PROSITE" id="PS51257">
    <property type="entry name" value="PROKAR_LIPOPROTEIN"/>
    <property type="match status" value="1"/>
</dbReference>
<reference evidence="2" key="1">
    <citation type="submission" date="2020-08" db="EMBL/GenBank/DDBJ databases">
        <title>Genomic Encyclopedia of Type Strains, Phase IV (KMG-IV): sequencing the most valuable type-strain genomes for metagenomic binning, comparative biology and taxonomic classification.</title>
        <authorList>
            <person name="Goeker M."/>
        </authorList>
    </citation>
    <scope>NUCLEOTIDE SEQUENCE [LARGE SCALE GENOMIC DNA]</scope>
    <source>
        <strain evidence="2">DSM 105720</strain>
    </source>
</reference>